<organism evidence="1">
    <name type="scientific">Methanococcus maripaludis (strain C6 / ATCC BAA-1332)</name>
    <dbReference type="NCBI Taxonomy" id="444158"/>
    <lineage>
        <taxon>Archaea</taxon>
        <taxon>Methanobacteriati</taxon>
        <taxon>Methanobacteriota</taxon>
        <taxon>Methanomada group</taxon>
        <taxon>Methanococci</taxon>
        <taxon>Methanococcales</taxon>
        <taxon>Methanococcaceae</taxon>
        <taxon>Methanococcus</taxon>
    </lineage>
</organism>
<proteinExistence type="predicted"/>
<gene>
    <name evidence="1" type="ordered locus">MmarC6_0330</name>
</gene>
<dbReference type="KEGG" id="mmx:MmarC6_0330"/>
<dbReference type="InterPro" id="IPR009183">
    <property type="entry name" value="UCP004962"/>
</dbReference>
<name>A9A669_METM6</name>
<dbReference type="PhylomeDB" id="A9A669"/>
<protein>
    <recommendedName>
        <fullName evidence="2">DUF2124 domain-containing protein</fullName>
    </recommendedName>
</protein>
<evidence type="ECO:0008006" key="2">
    <source>
        <dbReference type="Google" id="ProtNLM"/>
    </source>
</evidence>
<dbReference type="eggNOG" id="arCOG04847">
    <property type="taxonomic scope" value="Archaea"/>
</dbReference>
<dbReference type="Pfam" id="PF09897">
    <property type="entry name" value="DUF2124"/>
    <property type="match status" value="1"/>
</dbReference>
<dbReference type="Gene3D" id="3.40.50.2300">
    <property type="match status" value="1"/>
</dbReference>
<accession>A9A669</accession>
<sequence length="160" mass="18199">MDVVKSGRCLSHFVEEFKSVLESKNAKKVVYMGSKGICFSMAQLFGYSIRNTVENQYFIPDAEIENSVEYELTDIGYRFFGLENEKNLKNPDIMVIMGGIATKHSKATPDDVNDLIGRLNPEKIIGISICNIFKETGWLEKIDFDYIIDGTLDPVNLWKK</sequence>
<evidence type="ECO:0000313" key="1">
    <source>
        <dbReference type="EMBL" id="ABX01151.1"/>
    </source>
</evidence>
<dbReference type="PIRSF" id="PIRSF004962">
    <property type="entry name" value="UCP004962"/>
    <property type="match status" value="1"/>
</dbReference>
<dbReference type="HOGENOM" id="CLU_1682726_0_0_2"/>
<dbReference type="AlphaFoldDB" id="A9A669"/>
<dbReference type="OrthoDB" id="64681at2157"/>
<dbReference type="STRING" id="444158.MmarC6_0330"/>
<reference evidence="1" key="1">
    <citation type="submission" date="2007-10" db="EMBL/GenBank/DDBJ databases">
        <title>Complete sequence of Methanococcus maripaludis C6.</title>
        <authorList>
            <consortium name="US DOE Joint Genome Institute"/>
            <person name="Copeland A."/>
            <person name="Lucas S."/>
            <person name="Lapidus A."/>
            <person name="Barry K."/>
            <person name="Glavina del Rio T."/>
            <person name="Dalin E."/>
            <person name="Tice H."/>
            <person name="Pitluck S."/>
            <person name="Clum A."/>
            <person name="Schmutz J."/>
            <person name="Larimer F."/>
            <person name="Land M."/>
            <person name="Hauser L."/>
            <person name="Kyrpides N."/>
            <person name="Mikhailova N."/>
            <person name="Sieprawska-Lupa M."/>
            <person name="Whitman W.B."/>
            <person name="Richardson P."/>
        </authorList>
    </citation>
    <scope>NUCLEOTIDE SEQUENCE [LARGE SCALE GENOMIC DNA]</scope>
    <source>
        <strain evidence="1">C6</strain>
    </source>
</reference>
<dbReference type="EMBL" id="CP000867">
    <property type="protein sequence ID" value="ABX01151.1"/>
    <property type="molecule type" value="Genomic_DNA"/>
</dbReference>